<keyword evidence="6 7" id="KW-0472">Membrane</keyword>
<keyword evidence="4 7" id="KW-0812">Transmembrane</keyword>
<comment type="subcellular location">
    <subcellularLocation>
        <location evidence="1">Cell membrane</location>
        <topology evidence="1">Multi-pass membrane protein</topology>
    </subcellularLocation>
</comment>
<evidence type="ECO:0000256" key="2">
    <source>
        <dbReference type="ARBA" id="ARBA00005262"/>
    </source>
</evidence>
<dbReference type="GO" id="GO:0005886">
    <property type="term" value="C:plasma membrane"/>
    <property type="evidence" value="ECO:0007669"/>
    <property type="project" value="UniProtKB-SubCell"/>
</dbReference>
<dbReference type="PANTHER" id="PTHR43663">
    <property type="entry name" value="CHROMATE TRANSPORT PROTEIN-RELATED"/>
    <property type="match status" value="1"/>
</dbReference>
<reference evidence="8" key="1">
    <citation type="journal article" date="2014" name="Int. J. Syst. Evol. Microbiol.">
        <title>Complete genome sequence of Corynebacterium casei LMG S-19264T (=DSM 44701T), isolated from a smear-ripened cheese.</title>
        <authorList>
            <consortium name="US DOE Joint Genome Institute (JGI-PGF)"/>
            <person name="Walter F."/>
            <person name="Albersmeier A."/>
            <person name="Kalinowski J."/>
            <person name="Ruckert C."/>
        </authorList>
    </citation>
    <scope>NUCLEOTIDE SEQUENCE</scope>
    <source>
        <strain evidence="8">VKM B-2789</strain>
    </source>
</reference>
<gene>
    <name evidence="8" type="ORF">GCM10017653_21010</name>
</gene>
<evidence type="ECO:0000313" key="8">
    <source>
        <dbReference type="EMBL" id="GLK84031.1"/>
    </source>
</evidence>
<dbReference type="GO" id="GO:0015109">
    <property type="term" value="F:chromate transmembrane transporter activity"/>
    <property type="evidence" value="ECO:0007669"/>
    <property type="project" value="InterPro"/>
</dbReference>
<evidence type="ECO:0000256" key="3">
    <source>
        <dbReference type="ARBA" id="ARBA00022475"/>
    </source>
</evidence>
<keyword evidence="5 7" id="KW-1133">Transmembrane helix</keyword>
<proteinExistence type="inferred from homology"/>
<dbReference type="PANTHER" id="PTHR43663:SF1">
    <property type="entry name" value="CHROMATE TRANSPORTER"/>
    <property type="match status" value="1"/>
</dbReference>
<sequence length="220" mass="23019">MGCSLGKAGYHPDRLVYKRASLSHRCPAMPPETASVAPQAERPAPSLRELFVGFLSVAVVAFGGVLPIARRAVVERYKWVDSDEFTELVGLAQFLPGPNIVNLSIVIGSRFRGVPGAIAAFCGLTLAPAVFVILAGTLFARYSDVPAVADLIAGLAAGAAGMVIAMAGRMGEMLWRRPSVQGLGIAAAAFVGIAVLGLPLLWVMLGLAPVSIALAWWAIR</sequence>
<feature type="transmembrane region" description="Helical" evidence="7">
    <location>
        <begin position="145"/>
        <end position="167"/>
    </location>
</feature>
<dbReference type="AlphaFoldDB" id="A0A9W6JUK1"/>
<dbReference type="EMBL" id="BSFM01000011">
    <property type="protein sequence ID" value="GLK84031.1"/>
    <property type="molecule type" value="Genomic_DNA"/>
</dbReference>
<keyword evidence="3" id="KW-1003">Cell membrane</keyword>
<dbReference type="Proteomes" id="UP001143330">
    <property type="component" value="Unassembled WGS sequence"/>
</dbReference>
<feature type="transmembrane region" description="Helical" evidence="7">
    <location>
        <begin position="50"/>
        <end position="69"/>
    </location>
</feature>
<dbReference type="Pfam" id="PF02417">
    <property type="entry name" value="Chromate_transp"/>
    <property type="match status" value="1"/>
</dbReference>
<evidence type="ECO:0000256" key="7">
    <source>
        <dbReference type="SAM" id="Phobius"/>
    </source>
</evidence>
<keyword evidence="9" id="KW-1185">Reference proteome</keyword>
<feature type="transmembrane region" description="Helical" evidence="7">
    <location>
        <begin position="117"/>
        <end position="139"/>
    </location>
</feature>
<evidence type="ECO:0000256" key="5">
    <source>
        <dbReference type="ARBA" id="ARBA00022989"/>
    </source>
</evidence>
<dbReference type="InterPro" id="IPR003370">
    <property type="entry name" value="Chromate_transpt"/>
</dbReference>
<evidence type="ECO:0000313" key="9">
    <source>
        <dbReference type="Proteomes" id="UP001143330"/>
    </source>
</evidence>
<evidence type="ECO:0000256" key="4">
    <source>
        <dbReference type="ARBA" id="ARBA00022692"/>
    </source>
</evidence>
<protein>
    <submittedName>
        <fullName evidence="8">Chromate transporter</fullName>
    </submittedName>
</protein>
<evidence type="ECO:0000256" key="1">
    <source>
        <dbReference type="ARBA" id="ARBA00004651"/>
    </source>
</evidence>
<reference evidence="8" key="2">
    <citation type="submission" date="2023-01" db="EMBL/GenBank/DDBJ databases">
        <authorList>
            <person name="Sun Q."/>
            <person name="Evtushenko L."/>
        </authorList>
    </citation>
    <scope>NUCLEOTIDE SEQUENCE</scope>
    <source>
        <strain evidence="8">VKM B-2789</strain>
    </source>
</reference>
<comment type="similarity">
    <text evidence="2">Belongs to the chromate ion transporter (CHR) (TC 2.A.51) family.</text>
</comment>
<comment type="caution">
    <text evidence="8">The sequence shown here is derived from an EMBL/GenBank/DDBJ whole genome shotgun (WGS) entry which is preliminary data.</text>
</comment>
<organism evidence="8 9">
    <name type="scientific">Ancylobacter defluvii</name>
    <dbReference type="NCBI Taxonomy" id="1282440"/>
    <lineage>
        <taxon>Bacteria</taxon>
        <taxon>Pseudomonadati</taxon>
        <taxon>Pseudomonadota</taxon>
        <taxon>Alphaproteobacteria</taxon>
        <taxon>Hyphomicrobiales</taxon>
        <taxon>Xanthobacteraceae</taxon>
        <taxon>Ancylobacter</taxon>
    </lineage>
</organism>
<feature type="transmembrane region" description="Helical" evidence="7">
    <location>
        <begin position="179"/>
        <end position="196"/>
    </location>
</feature>
<feature type="transmembrane region" description="Helical" evidence="7">
    <location>
        <begin position="202"/>
        <end position="219"/>
    </location>
</feature>
<accession>A0A9W6JUK1</accession>
<dbReference type="InterPro" id="IPR052518">
    <property type="entry name" value="CHR_Transporter"/>
</dbReference>
<evidence type="ECO:0000256" key="6">
    <source>
        <dbReference type="ARBA" id="ARBA00023136"/>
    </source>
</evidence>
<name>A0A9W6JUK1_9HYPH</name>